<evidence type="ECO:0000256" key="11">
    <source>
        <dbReference type="ARBA" id="ARBA00023303"/>
    </source>
</evidence>
<evidence type="ECO:0000313" key="15">
    <source>
        <dbReference type="Proteomes" id="UP000316921"/>
    </source>
</evidence>
<gene>
    <name evidence="14" type="ORF">Pla133_15820</name>
</gene>
<evidence type="ECO:0000256" key="8">
    <source>
        <dbReference type="ARBA" id="ARBA00022989"/>
    </source>
</evidence>
<evidence type="ECO:0000256" key="12">
    <source>
        <dbReference type="SAM" id="Phobius"/>
    </source>
</evidence>
<dbReference type="SUPFAM" id="SSF81324">
    <property type="entry name" value="Voltage-gated potassium channels"/>
    <property type="match status" value="1"/>
</dbReference>
<keyword evidence="10 12" id="KW-0472">Membrane</keyword>
<dbReference type="PRINTS" id="PR00169">
    <property type="entry name" value="KCHANNEL"/>
</dbReference>
<keyword evidence="8 12" id="KW-1133">Transmembrane helix</keyword>
<keyword evidence="4 12" id="KW-0812">Transmembrane</keyword>
<keyword evidence="7" id="KW-0630">Potassium</keyword>
<accession>A0A518BHQ1</accession>
<dbReference type="AlphaFoldDB" id="A0A518BHQ1"/>
<keyword evidence="9" id="KW-0406">Ion transport</keyword>
<dbReference type="GO" id="GO:0005249">
    <property type="term" value="F:voltage-gated potassium channel activity"/>
    <property type="evidence" value="ECO:0007669"/>
    <property type="project" value="InterPro"/>
</dbReference>
<dbReference type="InterPro" id="IPR027359">
    <property type="entry name" value="Volt_channel_dom_sf"/>
</dbReference>
<dbReference type="PANTHER" id="PTHR11537">
    <property type="entry name" value="VOLTAGE-GATED POTASSIUM CHANNEL"/>
    <property type="match status" value="1"/>
</dbReference>
<name>A0A518BHQ1_9BACT</name>
<evidence type="ECO:0000256" key="6">
    <source>
        <dbReference type="ARBA" id="ARBA00022882"/>
    </source>
</evidence>
<dbReference type="InterPro" id="IPR028325">
    <property type="entry name" value="VG_K_chnl"/>
</dbReference>
<dbReference type="Pfam" id="PF00520">
    <property type="entry name" value="Ion_trans"/>
    <property type="match status" value="1"/>
</dbReference>
<organism evidence="14 15">
    <name type="scientific">Engelhardtia mirabilis</name>
    <dbReference type="NCBI Taxonomy" id="2528011"/>
    <lineage>
        <taxon>Bacteria</taxon>
        <taxon>Pseudomonadati</taxon>
        <taxon>Planctomycetota</taxon>
        <taxon>Planctomycetia</taxon>
        <taxon>Planctomycetia incertae sedis</taxon>
        <taxon>Engelhardtia</taxon>
    </lineage>
</organism>
<dbReference type="GO" id="GO:0008076">
    <property type="term" value="C:voltage-gated potassium channel complex"/>
    <property type="evidence" value="ECO:0007669"/>
    <property type="project" value="InterPro"/>
</dbReference>
<protein>
    <submittedName>
        <fullName evidence="14">Cyclic nucleotide-gated potassium channel</fullName>
    </submittedName>
</protein>
<feature type="transmembrane region" description="Helical" evidence="12">
    <location>
        <begin position="60"/>
        <end position="77"/>
    </location>
</feature>
<keyword evidence="5" id="KW-0631">Potassium channel</keyword>
<evidence type="ECO:0000313" key="14">
    <source>
        <dbReference type="EMBL" id="QDU66508.1"/>
    </source>
</evidence>
<evidence type="ECO:0000256" key="1">
    <source>
        <dbReference type="ARBA" id="ARBA00004141"/>
    </source>
</evidence>
<evidence type="ECO:0000256" key="9">
    <source>
        <dbReference type="ARBA" id="ARBA00023065"/>
    </source>
</evidence>
<comment type="subcellular location">
    <subcellularLocation>
        <location evidence="1">Membrane</location>
        <topology evidence="1">Multi-pass membrane protein</topology>
    </subcellularLocation>
</comment>
<keyword evidence="15" id="KW-1185">Reference proteome</keyword>
<keyword evidence="2" id="KW-0813">Transport</keyword>
<dbReference type="Proteomes" id="UP000316921">
    <property type="component" value="Chromosome"/>
</dbReference>
<reference evidence="14 15" key="1">
    <citation type="submission" date="2019-02" db="EMBL/GenBank/DDBJ databases">
        <title>Deep-cultivation of Planctomycetes and their phenomic and genomic characterization uncovers novel biology.</title>
        <authorList>
            <person name="Wiegand S."/>
            <person name="Jogler M."/>
            <person name="Boedeker C."/>
            <person name="Pinto D."/>
            <person name="Vollmers J."/>
            <person name="Rivas-Marin E."/>
            <person name="Kohn T."/>
            <person name="Peeters S.H."/>
            <person name="Heuer A."/>
            <person name="Rast P."/>
            <person name="Oberbeckmann S."/>
            <person name="Bunk B."/>
            <person name="Jeske O."/>
            <person name="Meyerdierks A."/>
            <person name="Storesund J.E."/>
            <person name="Kallscheuer N."/>
            <person name="Luecker S."/>
            <person name="Lage O.M."/>
            <person name="Pohl T."/>
            <person name="Merkel B.J."/>
            <person name="Hornburger P."/>
            <person name="Mueller R.-W."/>
            <person name="Bruemmer F."/>
            <person name="Labrenz M."/>
            <person name="Spormann A.M."/>
            <person name="Op den Camp H."/>
            <person name="Overmann J."/>
            <person name="Amann R."/>
            <person name="Jetten M.S.M."/>
            <person name="Mascher T."/>
            <person name="Medema M.H."/>
            <person name="Devos D.P."/>
            <person name="Kaster A.-K."/>
            <person name="Ovreas L."/>
            <person name="Rohde M."/>
            <person name="Galperin M.Y."/>
            <person name="Jogler C."/>
        </authorList>
    </citation>
    <scope>NUCLEOTIDE SEQUENCE [LARGE SCALE GENOMIC DNA]</scope>
    <source>
        <strain evidence="14 15">Pla133</strain>
    </source>
</reference>
<keyword evidence="11 14" id="KW-0407">Ion channel</keyword>
<dbReference type="Gene3D" id="1.20.120.350">
    <property type="entry name" value="Voltage-gated potassium channels. Chain C"/>
    <property type="match status" value="1"/>
</dbReference>
<dbReference type="InterPro" id="IPR005821">
    <property type="entry name" value="Ion_trans_dom"/>
</dbReference>
<dbReference type="GO" id="GO:0001508">
    <property type="term" value="P:action potential"/>
    <property type="evidence" value="ECO:0007669"/>
    <property type="project" value="TreeGrafter"/>
</dbReference>
<keyword evidence="3" id="KW-0633">Potassium transport</keyword>
<evidence type="ECO:0000256" key="10">
    <source>
        <dbReference type="ARBA" id="ARBA00023136"/>
    </source>
</evidence>
<feature type="transmembrane region" description="Helical" evidence="12">
    <location>
        <begin position="223"/>
        <end position="247"/>
    </location>
</feature>
<keyword evidence="6" id="KW-0851">Voltage-gated channel</keyword>
<dbReference type="PANTHER" id="PTHR11537:SF254">
    <property type="entry name" value="POTASSIUM VOLTAGE-GATED CHANNEL PROTEIN SHAB"/>
    <property type="match status" value="1"/>
</dbReference>
<feature type="domain" description="Ion transport" evidence="13">
    <location>
        <begin position="22"/>
        <end position="252"/>
    </location>
</feature>
<evidence type="ECO:0000256" key="5">
    <source>
        <dbReference type="ARBA" id="ARBA00022826"/>
    </source>
</evidence>
<dbReference type="Gene3D" id="1.10.287.70">
    <property type="match status" value="1"/>
</dbReference>
<evidence type="ECO:0000256" key="3">
    <source>
        <dbReference type="ARBA" id="ARBA00022538"/>
    </source>
</evidence>
<proteinExistence type="predicted"/>
<evidence type="ECO:0000256" key="7">
    <source>
        <dbReference type="ARBA" id="ARBA00022958"/>
    </source>
</evidence>
<feature type="transmembrane region" description="Helical" evidence="12">
    <location>
        <begin position="194"/>
        <end position="211"/>
    </location>
</feature>
<dbReference type="EMBL" id="CP036287">
    <property type="protein sequence ID" value="QDU66508.1"/>
    <property type="molecule type" value="Genomic_DNA"/>
</dbReference>
<evidence type="ECO:0000256" key="4">
    <source>
        <dbReference type="ARBA" id="ARBA00022692"/>
    </source>
</evidence>
<feature type="transmembrane region" description="Helical" evidence="12">
    <location>
        <begin position="98"/>
        <end position="119"/>
    </location>
</feature>
<feature type="transmembrane region" description="Helical" evidence="12">
    <location>
        <begin position="21"/>
        <end position="40"/>
    </location>
</feature>
<dbReference type="RefSeq" id="WP_419192225.1">
    <property type="nucleotide sequence ID" value="NZ_CP036287.1"/>
</dbReference>
<evidence type="ECO:0000256" key="2">
    <source>
        <dbReference type="ARBA" id="ARBA00022448"/>
    </source>
</evidence>
<sequence>MRHKLNALLSPAPAGSRGASHAVDVAIVVVILLDLLLFVIGAESGLPPAVHRVVIGLEDLIVVLFAIEYLARLWSCVEDERYRAPAGSRLRYSMTPMAVVDLLAALPVLTLIPGLGLVFPLGMSTLRGFRVLRLVRVGKLVRYSPSMRAFGRAIHRVREELMVVLVFVTVLALTGASLIVYFERDMQPGVLGDFADGIWWAIVTMTTVGYGDVVPITPSGRLVAAVLAIAGIGVFAAPAGLLAAAFGEEMQRDRSRRERRRERERRDREERRLGLLVEEAVEQAIDETLGGALDPSHTGRVIAAARAAAKSASASVNFCPHCGESIGDHR</sequence>
<evidence type="ECO:0000259" key="13">
    <source>
        <dbReference type="Pfam" id="PF00520"/>
    </source>
</evidence>
<dbReference type="KEGG" id="pbap:Pla133_15820"/>
<feature type="transmembrane region" description="Helical" evidence="12">
    <location>
        <begin position="161"/>
        <end position="182"/>
    </location>
</feature>